<evidence type="ECO:0000313" key="5">
    <source>
        <dbReference type="EMBL" id="PUA82549.1"/>
    </source>
</evidence>
<evidence type="ECO:0000256" key="2">
    <source>
        <dbReference type="ARBA" id="ARBA00023125"/>
    </source>
</evidence>
<dbReference type="InterPro" id="IPR036390">
    <property type="entry name" value="WH_DNA-bd_sf"/>
</dbReference>
<reference evidence="5 6" key="1">
    <citation type="submission" date="2018-03" db="EMBL/GenBank/DDBJ databases">
        <authorList>
            <person name="Keele B.F."/>
        </authorList>
    </citation>
    <scope>NUCLEOTIDE SEQUENCE [LARGE SCALE GENOMIC DNA]</scope>
    <source>
        <strain evidence="5 6">IB-3</strain>
    </source>
</reference>
<comment type="caution">
    <text evidence="5">The sequence shown here is derived from an EMBL/GenBank/DDBJ whole genome shotgun (WGS) entry which is preliminary data.</text>
</comment>
<dbReference type="GO" id="GO:0003677">
    <property type="term" value="F:DNA binding"/>
    <property type="evidence" value="ECO:0007669"/>
    <property type="project" value="UniProtKB-KW"/>
</dbReference>
<name>A0A2R7Z303_9ACTN</name>
<dbReference type="SUPFAM" id="SSF46785">
    <property type="entry name" value="Winged helix' DNA-binding domain"/>
    <property type="match status" value="1"/>
</dbReference>
<organism evidence="5 6">
    <name type="scientific">Nocardioides currus</name>
    <dbReference type="NCBI Taxonomy" id="2133958"/>
    <lineage>
        <taxon>Bacteria</taxon>
        <taxon>Bacillati</taxon>
        <taxon>Actinomycetota</taxon>
        <taxon>Actinomycetes</taxon>
        <taxon>Propionibacteriales</taxon>
        <taxon>Nocardioidaceae</taxon>
        <taxon>Nocardioides</taxon>
    </lineage>
</organism>
<dbReference type="CDD" id="cd00090">
    <property type="entry name" value="HTH_ARSR"/>
    <property type="match status" value="1"/>
</dbReference>
<dbReference type="AlphaFoldDB" id="A0A2R7Z303"/>
<sequence>MPGYGQFCPVAKTSELLCERWTPLVLRELMCGSTRFSEVQRGVPLVSPALLTKRLRQLVAAGVVERTATGREITYTLTAAGWELYPLIEAMGVWGQRWARSSYGPDELDPSLLMWDIRRMLTPGGLAERPTVIEFRLRDGPPRRARYWLVVDEQDIDLCLIDPLRDVDLCVEASLRALTEVWMGDRAMADALADGSIRLTGPADLVGRFPAWLGCHPVLGVVPAATRG</sequence>
<dbReference type="PROSITE" id="PS51118">
    <property type="entry name" value="HTH_HXLR"/>
    <property type="match status" value="1"/>
</dbReference>
<accession>A0A2R7Z303</accession>
<keyword evidence="1" id="KW-0805">Transcription regulation</keyword>
<dbReference type="PANTHER" id="PTHR33204">
    <property type="entry name" value="TRANSCRIPTIONAL REGULATOR, MARR FAMILY"/>
    <property type="match status" value="1"/>
</dbReference>
<dbReference type="InterPro" id="IPR002577">
    <property type="entry name" value="HTH_HxlR"/>
</dbReference>
<dbReference type="PANTHER" id="PTHR33204:SF18">
    <property type="entry name" value="TRANSCRIPTIONAL REGULATORY PROTEIN"/>
    <property type="match status" value="1"/>
</dbReference>
<dbReference type="Proteomes" id="UP000244867">
    <property type="component" value="Unassembled WGS sequence"/>
</dbReference>
<evidence type="ECO:0000256" key="1">
    <source>
        <dbReference type="ARBA" id="ARBA00023015"/>
    </source>
</evidence>
<dbReference type="InterPro" id="IPR011991">
    <property type="entry name" value="ArsR-like_HTH"/>
</dbReference>
<evidence type="ECO:0000313" key="6">
    <source>
        <dbReference type="Proteomes" id="UP000244867"/>
    </source>
</evidence>
<dbReference type="InterPro" id="IPR036527">
    <property type="entry name" value="SCP2_sterol-bd_dom_sf"/>
</dbReference>
<dbReference type="Pfam" id="PF01638">
    <property type="entry name" value="HxlR"/>
    <property type="match status" value="1"/>
</dbReference>
<dbReference type="SUPFAM" id="SSF55718">
    <property type="entry name" value="SCP-like"/>
    <property type="match status" value="1"/>
</dbReference>
<feature type="domain" description="HTH hxlR-type" evidence="4">
    <location>
        <begin position="8"/>
        <end position="103"/>
    </location>
</feature>
<dbReference type="Gene3D" id="1.10.10.10">
    <property type="entry name" value="Winged helix-like DNA-binding domain superfamily/Winged helix DNA-binding domain"/>
    <property type="match status" value="1"/>
</dbReference>
<keyword evidence="2" id="KW-0238">DNA-binding</keyword>
<evidence type="ECO:0000259" key="4">
    <source>
        <dbReference type="PROSITE" id="PS51118"/>
    </source>
</evidence>
<evidence type="ECO:0000256" key="3">
    <source>
        <dbReference type="ARBA" id="ARBA00023163"/>
    </source>
</evidence>
<keyword evidence="6" id="KW-1185">Reference proteome</keyword>
<keyword evidence="3" id="KW-0804">Transcription</keyword>
<protein>
    <submittedName>
        <fullName evidence="5">Transcriptional regulator</fullName>
    </submittedName>
</protein>
<dbReference type="InterPro" id="IPR036388">
    <property type="entry name" value="WH-like_DNA-bd_sf"/>
</dbReference>
<gene>
    <name evidence="5" type="ORF">C7S10_02080</name>
</gene>
<dbReference type="OrthoDB" id="9792527at2"/>
<dbReference type="RefSeq" id="WP_108342736.1">
    <property type="nucleotide sequence ID" value="NZ_PYXZ01000001.1"/>
</dbReference>
<dbReference type="EMBL" id="PYXZ01000001">
    <property type="protein sequence ID" value="PUA82549.1"/>
    <property type="molecule type" value="Genomic_DNA"/>
</dbReference>
<proteinExistence type="predicted"/>